<dbReference type="KEGG" id="aarc:G127AT_09180"/>
<evidence type="ECO:0000256" key="1">
    <source>
        <dbReference type="ARBA" id="ARBA00023002"/>
    </source>
</evidence>
<proteinExistence type="predicted"/>
<dbReference type="RefSeq" id="WP_210896218.1">
    <property type="nucleotide sequence ID" value="NZ_CP071696.1"/>
</dbReference>
<feature type="region of interest" description="Disordered" evidence="2">
    <location>
        <begin position="68"/>
        <end position="115"/>
    </location>
</feature>
<accession>A0A975IMJ8</accession>
<feature type="compositionally biased region" description="Basic residues" evidence="2">
    <location>
        <begin position="80"/>
        <end position="89"/>
    </location>
</feature>
<dbReference type="EMBL" id="CP071696">
    <property type="protein sequence ID" value="QTX03530.1"/>
    <property type="molecule type" value="Genomic_DNA"/>
</dbReference>
<dbReference type="Gene3D" id="3.30.43.10">
    <property type="entry name" value="Uridine Diphospho-n-acetylenolpyruvylglucosamine Reductase, domain 2"/>
    <property type="match status" value="1"/>
</dbReference>
<evidence type="ECO:0000256" key="2">
    <source>
        <dbReference type="SAM" id="MobiDB-lite"/>
    </source>
</evidence>
<evidence type="ECO:0000313" key="4">
    <source>
        <dbReference type="Proteomes" id="UP000671914"/>
    </source>
</evidence>
<name>A0A975IMJ8_9MICO</name>
<sequence>MTVETNWAGNLAYRGRIRHPSSVDELRGLVADAPGPIRPLGTRHSFNTIVDTDGTLIATDRLPTGIAAGGTVPGLGALRRSPRTPRPRRPLHEPVPRGTSQARAGRRPDGGTRYGLVGEEPFTACLLSAPWMHDLHDLNEFKRFA</sequence>
<gene>
    <name evidence="3" type="ORF">G127AT_09180</name>
</gene>
<dbReference type="AlphaFoldDB" id="A0A975IMJ8"/>
<protein>
    <submittedName>
        <fullName evidence="3">Uncharacterized protein</fullName>
    </submittedName>
</protein>
<evidence type="ECO:0000313" key="3">
    <source>
        <dbReference type="EMBL" id="QTX03530.1"/>
    </source>
</evidence>
<dbReference type="InterPro" id="IPR016167">
    <property type="entry name" value="FAD-bd_PCMH_sub1"/>
</dbReference>
<dbReference type="Proteomes" id="UP000671914">
    <property type="component" value="Chromosome"/>
</dbReference>
<keyword evidence="4" id="KW-1185">Reference proteome</keyword>
<keyword evidence="1" id="KW-0560">Oxidoreductase</keyword>
<dbReference type="GO" id="GO:0016491">
    <property type="term" value="F:oxidoreductase activity"/>
    <property type="evidence" value="ECO:0007669"/>
    <property type="project" value="UniProtKB-KW"/>
</dbReference>
<organism evidence="3 4">
    <name type="scientific">Agromyces archimandritae</name>
    <dbReference type="NCBI Taxonomy" id="2781962"/>
    <lineage>
        <taxon>Bacteria</taxon>
        <taxon>Bacillati</taxon>
        <taxon>Actinomycetota</taxon>
        <taxon>Actinomycetes</taxon>
        <taxon>Micrococcales</taxon>
        <taxon>Microbacteriaceae</taxon>
        <taxon>Agromyces</taxon>
    </lineage>
</organism>
<reference evidence="3" key="1">
    <citation type="submission" date="2021-03" db="EMBL/GenBank/DDBJ databases">
        <title>Agromyces archimandritus sp. nov., isolated from the cockroach Archimandrita tessellata.</title>
        <authorList>
            <person name="Guzman J."/>
            <person name="Ortuzar M."/>
            <person name="Poehlein A."/>
            <person name="Daniel R."/>
            <person name="Trujillo M."/>
            <person name="Vilcinskas A."/>
        </authorList>
    </citation>
    <scope>NUCLEOTIDE SEQUENCE</scope>
    <source>
        <strain evidence="3">G127AT</strain>
    </source>
</reference>